<dbReference type="GeneID" id="103506424"/>
<proteinExistence type="predicted"/>
<reference evidence="3" key="1">
    <citation type="submission" date="2025-08" db="UniProtKB">
        <authorList>
            <consortium name="RefSeq"/>
        </authorList>
    </citation>
    <scope>IDENTIFICATION</scope>
</reference>
<dbReference type="AlphaFoldDB" id="A0A1S4E861"/>
<evidence type="ECO:0000313" key="2">
    <source>
        <dbReference type="Proteomes" id="UP000079169"/>
    </source>
</evidence>
<dbReference type="RefSeq" id="XP_017298362.1">
    <property type="nucleotide sequence ID" value="XM_017442873.2"/>
</dbReference>
<dbReference type="Proteomes" id="UP000079169">
    <property type="component" value="Unplaced"/>
</dbReference>
<evidence type="ECO:0000313" key="3">
    <source>
        <dbReference type="RefSeq" id="XP_017298362.1"/>
    </source>
</evidence>
<gene>
    <name evidence="3" type="primary">LOC103506424</name>
</gene>
<organism evidence="2 3">
    <name type="scientific">Diaphorina citri</name>
    <name type="common">Asian citrus psyllid</name>
    <dbReference type="NCBI Taxonomy" id="121845"/>
    <lineage>
        <taxon>Eukaryota</taxon>
        <taxon>Metazoa</taxon>
        <taxon>Ecdysozoa</taxon>
        <taxon>Arthropoda</taxon>
        <taxon>Hexapoda</taxon>
        <taxon>Insecta</taxon>
        <taxon>Pterygota</taxon>
        <taxon>Neoptera</taxon>
        <taxon>Paraneoptera</taxon>
        <taxon>Hemiptera</taxon>
        <taxon>Sternorrhyncha</taxon>
        <taxon>Psylloidea</taxon>
        <taxon>Psyllidae</taxon>
        <taxon>Diaphorininae</taxon>
        <taxon>Diaphorina</taxon>
    </lineage>
</organism>
<feature type="region of interest" description="Disordered" evidence="1">
    <location>
        <begin position="108"/>
        <end position="127"/>
    </location>
</feature>
<sequence length="387" mass="45528">MFEKLRNPNLPMDWIINGSTMRYYEHHINYFRQRNKGIMFEKAFNPNKITNKPPGKPIGQAPSHKQKANKLRYNELGNSVLPLDLLSKISTVRYTEELVKSMTRKPKGKMFGKILNPNKRTNKPPDKLIRQVRSYKEKANKPPDKLIRHTRSYKEKANKPPDKLIRHARSYKEKANKPPDKPTKKDPILADIYKELYASVKPLKYPGMNKKIFITQITLKPDDDIYSLYTFKEDPNLTIKPPYTGLPSRSILFEPQPTHNSKFVNKIAEYNTNPPSHKSEYVKAKLAEFITKEPSHNSEFVKELEKFYGRTRYPDFAKEFENYTPDPSNELKFMTSEYNTRTLSNISKFPWYLTNPTRDSKFWTPTTPPPFHRSDLFWTPKYELSQT</sequence>
<evidence type="ECO:0000256" key="1">
    <source>
        <dbReference type="SAM" id="MobiDB-lite"/>
    </source>
</evidence>
<protein>
    <submittedName>
        <fullName evidence="3">Uncharacterized protein LOC103506424</fullName>
    </submittedName>
</protein>
<dbReference type="PaxDb" id="121845-A0A1S4E861"/>
<keyword evidence="2" id="KW-1185">Reference proteome</keyword>
<dbReference type="KEGG" id="dci:103506424"/>
<name>A0A1S4E861_DIACI</name>
<accession>A0A1S4E861</accession>